<reference evidence="1 2" key="1">
    <citation type="submission" date="2023-06" db="EMBL/GenBank/DDBJ databases">
        <title>Five Gram-positive bacteria isolated from mangrove sediments in Shenzhen, Guangdong, China.</title>
        <authorList>
            <person name="Yu S."/>
            <person name="Zheng W."/>
            <person name="Huang Y."/>
        </authorList>
    </citation>
    <scope>NUCLEOTIDE SEQUENCE [LARGE SCALE GENOMIC DNA]</scope>
    <source>
        <strain evidence="1 2">SaN35-3</strain>
    </source>
</reference>
<evidence type="ECO:0000313" key="1">
    <source>
        <dbReference type="EMBL" id="WLR44368.1"/>
    </source>
</evidence>
<dbReference type="SUPFAM" id="SSF56601">
    <property type="entry name" value="beta-lactamase/transpeptidase-like"/>
    <property type="match status" value="1"/>
</dbReference>
<accession>A0ABY9K0Y1</accession>
<dbReference type="RefSeq" id="WP_306020866.1">
    <property type="nucleotide sequence ID" value="NZ_CP129013.1"/>
</dbReference>
<proteinExistence type="predicted"/>
<dbReference type="EMBL" id="CP129013">
    <property type="protein sequence ID" value="WLR44368.1"/>
    <property type="molecule type" value="Genomic_DNA"/>
</dbReference>
<organism evidence="1 2">
    <name type="scientific">Bacillus carboniphilus</name>
    <dbReference type="NCBI Taxonomy" id="86663"/>
    <lineage>
        <taxon>Bacteria</taxon>
        <taxon>Bacillati</taxon>
        <taxon>Bacillota</taxon>
        <taxon>Bacilli</taxon>
        <taxon>Bacillales</taxon>
        <taxon>Bacillaceae</taxon>
        <taxon>Bacillus</taxon>
    </lineage>
</organism>
<gene>
    <name evidence="1" type="ORF">LC087_16725</name>
</gene>
<evidence type="ECO:0000313" key="2">
    <source>
        <dbReference type="Proteomes" id="UP001197974"/>
    </source>
</evidence>
<keyword evidence="2" id="KW-1185">Reference proteome</keyword>
<name>A0ABY9K0Y1_9BACI</name>
<dbReference type="InterPro" id="IPR012338">
    <property type="entry name" value="Beta-lactam/transpept-like"/>
</dbReference>
<protein>
    <submittedName>
        <fullName evidence="1">Uncharacterized protein</fullName>
    </submittedName>
</protein>
<dbReference type="Proteomes" id="UP001197974">
    <property type="component" value="Chromosome"/>
</dbReference>
<sequence length="68" mass="7863">MVKRTTKKTVADILQEQVFSPLGFSESNWYSEKTEKLADVMVRDEKDIIWKNFDSIEGDEPNMYVSGS</sequence>